<proteinExistence type="predicted"/>
<gene>
    <name evidence="3" type="ORF">PL9214430086</name>
</gene>
<evidence type="ECO:0008006" key="5">
    <source>
        <dbReference type="Google" id="ProtNLM"/>
    </source>
</evidence>
<name>A0A1J1LJA1_9CYAN</name>
<keyword evidence="4" id="KW-1185">Reference proteome</keyword>
<reference evidence="4" key="1">
    <citation type="submission" date="2015-10" db="EMBL/GenBank/DDBJ databases">
        <authorList>
            <person name="Regsiter A."/>
            <person name="william w."/>
        </authorList>
    </citation>
    <scope>NUCLEOTIDE SEQUENCE [LARGE SCALE GENOMIC DNA]</scope>
</reference>
<accession>A0A1J1LJA1</accession>
<feature type="transmembrane region" description="Helical" evidence="2">
    <location>
        <begin position="20"/>
        <end position="44"/>
    </location>
</feature>
<sequence length="194" mass="21614">MKANKPQTVIDGNQVTEPLFWLALSLFFVAVSLTAVVVVALPAVQAIARAARSVEKLADTLSREFPPTLESIRLTGLEITELTEDVSEGVQSASQVVKQVDLGLDSAKQQARKLQSTTGSIFTGIRVAWKTFTRKTSPPESQRRAGNRLSGSSRNSHQFRERNIQRLELYSETNFELEDEDPEGNHHAFKKKDY</sequence>
<dbReference type="EMBL" id="CZDF01000148">
    <property type="protein sequence ID" value="CUR32114.1"/>
    <property type="molecule type" value="Genomic_DNA"/>
</dbReference>
<dbReference type="STRING" id="671072.PL9214430086"/>
<feature type="region of interest" description="Disordered" evidence="1">
    <location>
        <begin position="175"/>
        <end position="194"/>
    </location>
</feature>
<dbReference type="PANTHER" id="PTHR33825:SF5">
    <property type="entry name" value="TRANSMEMBRANE PROTEIN"/>
    <property type="match status" value="1"/>
</dbReference>
<dbReference type="Proteomes" id="UP000184315">
    <property type="component" value="Unassembled WGS sequence"/>
</dbReference>
<keyword evidence="2" id="KW-0812">Transmembrane</keyword>
<dbReference type="PANTHER" id="PTHR33825">
    <property type="entry name" value="CHITINASE-LIKE PROTEIN"/>
    <property type="match status" value="1"/>
</dbReference>
<feature type="region of interest" description="Disordered" evidence="1">
    <location>
        <begin position="134"/>
        <end position="163"/>
    </location>
</feature>
<keyword evidence="2" id="KW-1133">Transmembrane helix</keyword>
<evidence type="ECO:0000256" key="2">
    <source>
        <dbReference type="SAM" id="Phobius"/>
    </source>
</evidence>
<evidence type="ECO:0000256" key="1">
    <source>
        <dbReference type="SAM" id="MobiDB-lite"/>
    </source>
</evidence>
<keyword evidence="2" id="KW-0472">Membrane</keyword>
<organism evidence="3 4">
    <name type="scientific">Planktothrix tepida PCC 9214</name>
    <dbReference type="NCBI Taxonomy" id="671072"/>
    <lineage>
        <taxon>Bacteria</taxon>
        <taxon>Bacillati</taxon>
        <taxon>Cyanobacteriota</taxon>
        <taxon>Cyanophyceae</taxon>
        <taxon>Oscillatoriophycideae</taxon>
        <taxon>Oscillatoriales</taxon>
        <taxon>Microcoleaceae</taxon>
        <taxon>Planktothrix</taxon>
    </lineage>
</organism>
<evidence type="ECO:0000313" key="3">
    <source>
        <dbReference type="EMBL" id="CUR32114.1"/>
    </source>
</evidence>
<evidence type="ECO:0000313" key="4">
    <source>
        <dbReference type="Proteomes" id="UP000184315"/>
    </source>
</evidence>
<dbReference type="AlphaFoldDB" id="A0A1J1LJA1"/>
<feature type="compositionally biased region" description="Basic and acidic residues" evidence="1">
    <location>
        <begin position="183"/>
        <end position="194"/>
    </location>
</feature>
<protein>
    <recommendedName>
        <fullName evidence="5">DUF948 domain-containing protein</fullName>
    </recommendedName>
</protein>